<dbReference type="Proteomes" id="UP000286806">
    <property type="component" value="Unassembled WGS sequence"/>
</dbReference>
<comment type="similarity">
    <text evidence="2">Belongs to the autoinducer-2 exporter (AI-2E) (TC 2.A.86) family.</text>
</comment>
<gene>
    <name evidence="7" type="ORF">SFMTTN_3552</name>
</gene>
<keyword evidence="5 6" id="KW-0472">Membrane</keyword>
<dbReference type="AlphaFoldDB" id="A0A401JHZ4"/>
<dbReference type="InterPro" id="IPR002549">
    <property type="entry name" value="AI-2E-like"/>
</dbReference>
<protein>
    <submittedName>
        <fullName evidence="7">Putative membrane protein</fullName>
    </submittedName>
</protein>
<proteinExistence type="inferred from homology"/>
<feature type="transmembrane region" description="Helical" evidence="6">
    <location>
        <begin position="213"/>
        <end position="236"/>
    </location>
</feature>
<feature type="transmembrane region" description="Helical" evidence="6">
    <location>
        <begin position="12"/>
        <end position="30"/>
    </location>
</feature>
<dbReference type="PANTHER" id="PTHR21716:SF61">
    <property type="entry name" value="BLR8064 PROTEIN"/>
    <property type="match status" value="1"/>
</dbReference>
<organism evidence="7 8">
    <name type="scientific">Sulfuriferula multivorans</name>
    <dbReference type="NCBI Taxonomy" id="1559896"/>
    <lineage>
        <taxon>Bacteria</taxon>
        <taxon>Pseudomonadati</taxon>
        <taxon>Pseudomonadota</taxon>
        <taxon>Betaproteobacteria</taxon>
        <taxon>Nitrosomonadales</taxon>
        <taxon>Sulfuricellaceae</taxon>
        <taxon>Sulfuriferula</taxon>
    </lineage>
</organism>
<feature type="transmembrane region" description="Helical" evidence="6">
    <location>
        <begin position="36"/>
        <end position="54"/>
    </location>
</feature>
<dbReference type="Pfam" id="PF01594">
    <property type="entry name" value="AI-2E_transport"/>
    <property type="match status" value="1"/>
</dbReference>
<dbReference type="PANTHER" id="PTHR21716">
    <property type="entry name" value="TRANSMEMBRANE PROTEIN"/>
    <property type="match status" value="1"/>
</dbReference>
<accession>A0A401JHZ4</accession>
<keyword evidence="3 6" id="KW-0812">Transmembrane</keyword>
<evidence type="ECO:0000313" key="7">
    <source>
        <dbReference type="EMBL" id="GBL47710.1"/>
    </source>
</evidence>
<feature type="transmembrane region" description="Helical" evidence="6">
    <location>
        <begin position="154"/>
        <end position="178"/>
    </location>
</feature>
<feature type="transmembrane region" description="Helical" evidence="6">
    <location>
        <begin position="66"/>
        <end position="88"/>
    </location>
</feature>
<feature type="transmembrane region" description="Helical" evidence="6">
    <location>
        <begin position="309"/>
        <end position="342"/>
    </location>
</feature>
<evidence type="ECO:0000256" key="6">
    <source>
        <dbReference type="SAM" id="Phobius"/>
    </source>
</evidence>
<evidence type="ECO:0000256" key="2">
    <source>
        <dbReference type="ARBA" id="ARBA00009773"/>
    </source>
</evidence>
<dbReference type="GO" id="GO:0016020">
    <property type="term" value="C:membrane"/>
    <property type="evidence" value="ECO:0007669"/>
    <property type="project" value="UniProtKB-SubCell"/>
</dbReference>
<comment type="subcellular location">
    <subcellularLocation>
        <location evidence="1">Membrane</location>
        <topology evidence="1">Multi-pass membrane protein</topology>
    </subcellularLocation>
</comment>
<sequence length="357" mass="38546">MRELSGNSFARRIMLGVFLAGLGTAVYVVLSPFLASVAWAAILAYISWPGYMWLCQRLGGRFNIAALLMTLLVAVVLIVPMLGFVVLLQDEFLDGVHQVADRLARGDFHLPDMVLRLPWIGSELQDWLARASADPGGIKVQLQQLLAGFRVETVALLGGVGRNLIKLAFALLTLFFLYRDGKRALGQLREVLADMIGPRIHGYFDAVGNTTRAVLYGIVLTALAQGALAGLGYWAAGVDSPLAMAVFTATIALIPFGTPFVWGSLSVWLYLNGHHAEAIGLFLWGALVVSWVDNLIRPMVISGATRIPFVLVMFGVLGGVAAFGLIGLFMGPLILAVALAVWREWLEDSRAVGRSGL</sequence>
<keyword evidence="8" id="KW-1185">Reference proteome</keyword>
<feature type="transmembrane region" description="Helical" evidence="6">
    <location>
        <begin position="278"/>
        <end position="297"/>
    </location>
</feature>
<feature type="transmembrane region" description="Helical" evidence="6">
    <location>
        <begin position="242"/>
        <end position="271"/>
    </location>
</feature>
<evidence type="ECO:0000256" key="4">
    <source>
        <dbReference type="ARBA" id="ARBA00022989"/>
    </source>
</evidence>
<name>A0A401JHZ4_9PROT</name>
<evidence type="ECO:0000256" key="5">
    <source>
        <dbReference type="ARBA" id="ARBA00023136"/>
    </source>
</evidence>
<dbReference type="RefSeq" id="WP_223247930.1">
    <property type="nucleotide sequence ID" value="NZ_BGOW01000085.1"/>
</dbReference>
<evidence type="ECO:0000313" key="8">
    <source>
        <dbReference type="Proteomes" id="UP000286806"/>
    </source>
</evidence>
<evidence type="ECO:0000256" key="3">
    <source>
        <dbReference type="ARBA" id="ARBA00022692"/>
    </source>
</evidence>
<reference evidence="7 8" key="1">
    <citation type="journal article" date="2019" name="Front. Microbiol.">
        <title>Genomes of Neutrophilic Sulfur-Oxidizing Chemolithoautotrophs Representing 9 Proteobacterial Species From 8 Genera.</title>
        <authorList>
            <person name="Watanabe T."/>
            <person name="Kojima H."/>
            <person name="Umezawa K."/>
            <person name="Hori C."/>
            <person name="Takasuka T.E."/>
            <person name="Kato Y."/>
            <person name="Fukui M."/>
        </authorList>
    </citation>
    <scope>NUCLEOTIDE SEQUENCE [LARGE SCALE GENOMIC DNA]</scope>
    <source>
        <strain evidence="7 8">TTN</strain>
    </source>
</reference>
<dbReference type="EMBL" id="BGOW01000085">
    <property type="protein sequence ID" value="GBL47710.1"/>
    <property type="molecule type" value="Genomic_DNA"/>
</dbReference>
<keyword evidence="4 6" id="KW-1133">Transmembrane helix</keyword>
<comment type="caution">
    <text evidence="7">The sequence shown here is derived from an EMBL/GenBank/DDBJ whole genome shotgun (WGS) entry which is preliminary data.</text>
</comment>
<evidence type="ECO:0000256" key="1">
    <source>
        <dbReference type="ARBA" id="ARBA00004141"/>
    </source>
</evidence>